<dbReference type="Gene3D" id="3.90.215.10">
    <property type="entry name" value="Gamma Fibrinogen, chain A, domain 1"/>
    <property type="match status" value="1"/>
</dbReference>
<accession>A0ABN8Q5P1</accession>
<evidence type="ECO:0000256" key="4">
    <source>
        <dbReference type="ARBA" id="ARBA00023054"/>
    </source>
</evidence>
<protein>
    <recommendedName>
        <fullName evidence="9">Fibrinogen C-terminal domain-containing protein</fullName>
    </recommendedName>
</protein>
<evidence type="ECO:0000256" key="7">
    <source>
        <dbReference type="SAM" id="Coils"/>
    </source>
</evidence>
<dbReference type="InterPro" id="IPR036056">
    <property type="entry name" value="Fibrinogen-like_C"/>
</dbReference>
<keyword evidence="5" id="KW-1015">Disulfide bond</keyword>
<dbReference type="InterPro" id="IPR014716">
    <property type="entry name" value="Fibrinogen_a/b/g_C_1"/>
</dbReference>
<dbReference type="SMART" id="SM00186">
    <property type="entry name" value="FBG"/>
    <property type="match status" value="1"/>
</dbReference>
<dbReference type="PANTHER" id="PTHR47221:SF6">
    <property type="entry name" value="FIBRINOGEN ALPHA CHAIN"/>
    <property type="match status" value="1"/>
</dbReference>
<dbReference type="SUPFAM" id="SSF56496">
    <property type="entry name" value="Fibrinogen C-terminal domain-like"/>
    <property type="match status" value="1"/>
</dbReference>
<name>A0ABN8Q5P1_9CNID</name>
<keyword evidence="3 8" id="KW-0732">Signal</keyword>
<dbReference type="EMBL" id="CALNXK010000107">
    <property type="protein sequence ID" value="CAH3157282.1"/>
    <property type="molecule type" value="Genomic_DNA"/>
</dbReference>
<evidence type="ECO:0000256" key="8">
    <source>
        <dbReference type="SAM" id="SignalP"/>
    </source>
</evidence>
<dbReference type="PROSITE" id="PS00514">
    <property type="entry name" value="FIBRINOGEN_C_1"/>
    <property type="match status" value="1"/>
</dbReference>
<organism evidence="10 11">
    <name type="scientific">Porites lobata</name>
    <dbReference type="NCBI Taxonomy" id="104759"/>
    <lineage>
        <taxon>Eukaryota</taxon>
        <taxon>Metazoa</taxon>
        <taxon>Cnidaria</taxon>
        <taxon>Anthozoa</taxon>
        <taxon>Hexacorallia</taxon>
        <taxon>Scleractinia</taxon>
        <taxon>Fungiina</taxon>
        <taxon>Poritidae</taxon>
        <taxon>Porites</taxon>
    </lineage>
</organism>
<keyword evidence="2" id="KW-0964">Secreted</keyword>
<keyword evidence="4 7" id="KW-0175">Coiled coil</keyword>
<evidence type="ECO:0000256" key="2">
    <source>
        <dbReference type="ARBA" id="ARBA00022525"/>
    </source>
</evidence>
<dbReference type="PANTHER" id="PTHR47221">
    <property type="entry name" value="FIBRINOGEN ALPHA CHAIN"/>
    <property type="match status" value="1"/>
</dbReference>
<comment type="subcellular location">
    <subcellularLocation>
        <location evidence="1">Secreted</location>
    </subcellularLocation>
</comment>
<keyword evidence="6" id="KW-0325">Glycoprotein</keyword>
<dbReference type="NCBIfam" id="NF040941">
    <property type="entry name" value="GGGWT_bact"/>
    <property type="match status" value="1"/>
</dbReference>
<evidence type="ECO:0000313" key="10">
    <source>
        <dbReference type="EMBL" id="CAH3157282.1"/>
    </source>
</evidence>
<dbReference type="CDD" id="cd00087">
    <property type="entry name" value="FReD"/>
    <property type="match status" value="1"/>
</dbReference>
<evidence type="ECO:0000259" key="9">
    <source>
        <dbReference type="PROSITE" id="PS51406"/>
    </source>
</evidence>
<dbReference type="InterPro" id="IPR037579">
    <property type="entry name" value="FIB_ANG-like"/>
</dbReference>
<feature type="domain" description="Fibrinogen C-terminal" evidence="9">
    <location>
        <begin position="117"/>
        <end position="334"/>
    </location>
</feature>
<dbReference type="Proteomes" id="UP001159405">
    <property type="component" value="Unassembled WGS sequence"/>
</dbReference>
<dbReference type="PROSITE" id="PS51406">
    <property type="entry name" value="FIBRINOGEN_C_2"/>
    <property type="match status" value="1"/>
</dbReference>
<dbReference type="InterPro" id="IPR020837">
    <property type="entry name" value="Fibrinogen_CS"/>
</dbReference>
<keyword evidence="11" id="KW-1185">Reference proteome</keyword>
<feature type="chain" id="PRO_5045115496" description="Fibrinogen C-terminal domain-containing protein" evidence="8">
    <location>
        <begin position="18"/>
        <end position="335"/>
    </location>
</feature>
<feature type="coiled-coil region" evidence="7">
    <location>
        <begin position="66"/>
        <end position="93"/>
    </location>
</feature>
<evidence type="ECO:0000313" key="11">
    <source>
        <dbReference type="Proteomes" id="UP001159405"/>
    </source>
</evidence>
<dbReference type="Pfam" id="PF00147">
    <property type="entry name" value="Fibrinogen_C"/>
    <property type="match status" value="1"/>
</dbReference>
<reference evidence="10 11" key="1">
    <citation type="submission" date="2022-05" db="EMBL/GenBank/DDBJ databases">
        <authorList>
            <consortium name="Genoscope - CEA"/>
            <person name="William W."/>
        </authorList>
    </citation>
    <scope>NUCLEOTIDE SEQUENCE [LARGE SCALE GENOMIC DNA]</scope>
</reference>
<feature type="signal peptide" evidence="8">
    <location>
        <begin position="1"/>
        <end position="17"/>
    </location>
</feature>
<proteinExistence type="predicted"/>
<comment type="caution">
    <text evidence="10">The sequence shown here is derived from an EMBL/GenBank/DDBJ whole genome shotgun (WGS) entry which is preliminary data.</text>
</comment>
<gene>
    <name evidence="10" type="ORF">PLOB_00002146</name>
</gene>
<evidence type="ECO:0000256" key="5">
    <source>
        <dbReference type="ARBA" id="ARBA00023157"/>
    </source>
</evidence>
<evidence type="ECO:0000256" key="1">
    <source>
        <dbReference type="ARBA" id="ARBA00004613"/>
    </source>
</evidence>
<evidence type="ECO:0000256" key="3">
    <source>
        <dbReference type="ARBA" id="ARBA00022729"/>
    </source>
</evidence>
<sequence>MIFVALIFSAFGLLLKAADVSSTTKHQMNHVTQRDNKTPVDNITASTNCRRHVHFNNFYQYYSQPNSAIKAKLGKVENQLDDIQKKIESLVALVNSSLSKLTIIKSNETDEKPTPVTPLGTVKKSCADFYKSGQRKSGVYKIKPDGLGPFDVFCDQKTAGGGWTVIQKRLDGSVNFNRVWKDYKNGFGNLNGEFWLGLDKIHRLTKTKNKVRVELQDWSGNSAYAEYSFFAVASEKTKYKMSLGSYYGNAGDSLGFHRDSFFTTKDRDNDKQGGSNCAVNYKGGWWFNGCVTASLNGIYYRGKHSSDHDGINWRAWKGRHYSAKRAEMKIRPVDF</sequence>
<dbReference type="InterPro" id="IPR002181">
    <property type="entry name" value="Fibrinogen_a/b/g_C_dom"/>
</dbReference>
<evidence type="ECO:0000256" key="6">
    <source>
        <dbReference type="ARBA" id="ARBA00023180"/>
    </source>
</evidence>